<keyword evidence="7" id="KW-0560">Oxidoreductase</keyword>
<feature type="region of interest" description="N-terminal hotdog fold" evidence="8">
    <location>
        <begin position="1280"/>
        <end position="1427"/>
    </location>
</feature>
<dbReference type="STRING" id="1196081.A0A364KUM1"/>
<dbReference type="InterPro" id="IPR029058">
    <property type="entry name" value="AB_hydrolase_fold"/>
</dbReference>
<dbReference type="InterPro" id="IPR036736">
    <property type="entry name" value="ACP-like_sf"/>
</dbReference>
<dbReference type="Pfam" id="PF00550">
    <property type="entry name" value="PP-binding"/>
    <property type="match status" value="1"/>
</dbReference>
<protein>
    <submittedName>
        <fullName evidence="13">Uncharacterized protein</fullName>
    </submittedName>
</protein>
<dbReference type="InterPro" id="IPR014031">
    <property type="entry name" value="Ketoacyl_synth_C"/>
</dbReference>
<dbReference type="Pfam" id="PF00109">
    <property type="entry name" value="ketoacyl-synt"/>
    <property type="match status" value="1"/>
</dbReference>
<evidence type="ECO:0000256" key="4">
    <source>
        <dbReference type="ARBA" id="ARBA00022630"/>
    </source>
</evidence>
<dbReference type="Gene3D" id="3.40.50.1820">
    <property type="entry name" value="alpha/beta hydrolase"/>
    <property type="match status" value="1"/>
</dbReference>
<dbReference type="Gene3D" id="3.40.47.10">
    <property type="match status" value="1"/>
</dbReference>
<dbReference type="InterPro" id="IPR016039">
    <property type="entry name" value="Thiolase-like"/>
</dbReference>
<dbReference type="GeneID" id="63792483"/>
<dbReference type="Pfam" id="PF00975">
    <property type="entry name" value="Thioesterase"/>
    <property type="match status" value="1"/>
</dbReference>
<dbReference type="Gene3D" id="3.30.70.3290">
    <property type="match status" value="1"/>
</dbReference>
<dbReference type="SUPFAM" id="SSF47336">
    <property type="entry name" value="ACP-like"/>
    <property type="match status" value="1"/>
</dbReference>
<dbReference type="GO" id="GO:0016491">
    <property type="term" value="F:oxidoreductase activity"/>
    <property type="evidence" value="ECO:0007669"/>
    <property type="project" value="UniProtKB-KW"/>
</dbReference>
<dbReference type="InterPro" id="IPR036188">
    <property type="entry name" value="FAD/NAD-bd_sf"/>
</dbReference>
<dbReference type="PROSITE" id="PS50075">
    <property type="entry name" value="CARRIER"/>
    <property type="match status" value="1"/>
</dbReference>
<dbReference type="InterPro" id="IPR049551">
    <property type="entry name" value="PKS_DH_C"/>
</dbReference>
<evidence type="ECO:0000256" key="9">
    <source>
        <dbReference type="SAM" id="MobiDB-lite"/>
    </source>
</evidence>
<keyword evidence="3" id="KW-0597">Phosphoprotein</keyword>
<name>A0A364KUM1_TALAM</name>
<dbReference type="InterPro" id="IPR020841">
    <property type="entry name" value="PKS_Beta-ketoAc_synthase_dom"/>
</dbReference>
<dbReference type="SMART" id="SM00825">
    <property type="entry name" value="PKS_KS"/>
    <property type="match status" value="1"/>
</dbReference>
<dbReference type="SUPFAM" id="SSF53901">
    <property type="entry name" value="Thiolase-like"/>
    <property type="match status" value="1"/>
</dbReference>
<dbReference type="InterPro" id="IPR014030">
    <property type="entry name" value="Ketoacyl_synth_N"/>
</dbReference>
<dbReference type="NCBIfam" id="TIGR04532">
    <property type="entry name" value="PT_fungal_PKS"/>
    <property type="match status" value="1"/>
</dbReference>
<evidence type="ECO:0000256" key="2">
    <source>
        <dbReference type="ARBA" id="ARBA00022450"/>
    </source>
</evidence>
<feature type="region of interest" description="Disordered" evidence="9">
    <location>
        <begin position="1646"/>
        <end position="1673"/>
    </location>
</feature>
<dbReference type="Pfam" id="PF16073">
    <property type="entry name" value="SAT"/>
    <property type="match status" value="1"/>
</dbReference>
<dbReference type="InterPro" id="IPR030918">
    <property type="entry name" value="PT_fungal_PKS"/>
</dbReference>
<dbReference type="PANTHER" id="PTHR43775">
    <property type="entry name" value="FATTY ACID SYNTHASE"/>
    <property type="match status" value="1"/>
</dbReference>
<feature type="active site" description="Proton acceptor; for dehydratase activity" evidence="8">
    <location>
        <position position="1328"/>
    </location>
</feature>
<dbReference type="PROSITE" id="PS00606">
    <property type="entry name" value="KS3_1"/>
    <property type="match status" value="1"/>
</dbReference>
<dbReference type="Pfam" id="PF01494">
    <property type="entry name" value="FAD_binding_3"/>
    <property type="match status" value="1"/>
</dbReference>
<organism evidence="13 14">
    <name type="scientific">Talaromyces amestolkiae</name>
    <dbReference type="NCBI Taxonomy" id="1196081"/>
    <lineage>
        <taxon>Eukaryota</taxon>
        <taxon>Fungi</taxon>
        <taxon>Dikarya</taxon>
        <taxon>Ascomycota</taxon>
        <taxon>Pezizomycotina</taxon>
        <taxon>Eurotiomycetes</taxon>
        <taxon>Eurotiomycetidae</taxon>
        <taxon>Eurotiales</taxon>
        <taxon>Trichocomaceae</taxon>
        <taxon>Talaromyces</taxon>
        <taxon>Talaromyces sect. Talaromyces</taxon>
    </lineage>
</organism>
<dbReference type="InterPro" id="IPR002938">
    <property type="entry name" value="FAD-bd"/>
</dbReference>
<dbReference type="PANTHER" id="PTHR43775:SF37">
    <property type="entry name" value="SI:DKEY-61P9.11"/>
    <property type="match status" value="1"/>
</dbReference>
<evidence type="ECO:0000256" key="5">
    <source>
        <dbReference type="ARBA" id="ARBA00022679"/>
    </source>
</evidence>
<feature type="region of interest" description="C-terminal hotdog fold" evidence="8">
    <location>
        <begin position="1455"/>
        <end position="1603"/>
    </location>
</feature>
<dbReference type="InterPro" id="IPR042104">
    <property type="entry name" value="PKS_dehydratase_sf"/>
</dbReference>
<dbReference type="InterPro" id="IPR001227">
    <property type="entry name" value="Ac_transferase_dom_sf"/>
</dbReference>
<evidence type="ECO:0000256" key="8">
    <source>
        <dbReference type="PROSITE-ProRule" id="PRU01363"/>
    </source>
</evidence>
<dbReference type="InterPro" id="IPR049900">
    <property type="entry name" value="PKS_mFAS_DH"/>
</dbReference>
<dbReference type="SUPFAM" id="SSF54373">
    <property type="entry name" value="FAD-linked reductases, C-terminal domain"/>
    <property type="match status" value="1"/>
</dbReference>
<keyword evidence="6" id="KW-0274">FAD</keyword>
<dbReference type="GO" id="GO:0031177">
    <property type="term" value="F:phosphopantetheine binding"/>
    <property type="evidence" value="ECO:0007669"/>
    <property type="project" value="InterPro"/>
</dbReference>
<evidence type="ECO:0000256" key="1">
    <source>
        <dbReference type="ARBA" id="ARBA00005179"/>
    </source>
</evidence>
<gene>
    <name evidence="13" type="ORF">BHQ10_003267</name>
</gene>
<dbReference type="GO" id="GO:0004315">
    <property type="term" value="F:3-oxoacyl-[acyl-carrier-protein] synthase activity"/>
    <property type="evidence" value="ECO:0007669"/>
    <property type="project" value="InterPro"/>
</dbReference>
<dbReference type="PRINTS" id="PR00420">
    <property type="entry name" value="RNGMNOXGNASE"/>
</dbReference>
<evidence type="ECO:0000313" key="13">
    <source>
        <dbReference type="EMBL" id="RAO67255.1"/>
    </source>
</evidence>
<dbReference type="InterPro" id="IPR020806">
    <property type="entry name" value="PKS_PP-bd"/>
</dbReference>
<keyword evidence="5" id="KW-0808">Transferase</keyword>
<dbReference type="EMBL" id="MIKG01000005">
    <property type="protein sequence ID" value="RAO67255.1"/>
    <property type="molecule type" value="Genomic_DNA"/>
</dbReference>
<dbReference type="PROSITE" id="PS52004">
    <property type="entry name" value="KS3_2"/>
    <property type="match status" value="1"/>
</dbReference>
<dbReference type="Proteomes" id="UP000249363">
    <property type="component" value="Unassembled WGS sequence"/>
</dbReference>
<dbReference type="Pfam" id="PF00698">
    <property type="entry name" value="Acyl_transf_1"/>
    <property type="match status" value="1"/>
</dbReference>
<dbReference type="Pfam" id="PF02801">
    <property type="entry name" value="Ketoacyl-synt_C"/>
    <property type="match status" value="1"/>
</dbReference>
<feature type="domain" description="Ketosynthase family 3 (KS3)" evidence="11">
    <location>
        <begin position="366"/>
        <end position="800"/>
    </location>
</feature>
<evidence type="ECO:0000256" key="7">
    <source>
        <dbReference type="ARBA" id="ARBA00023002"/>
    </source>
</evidence>
<evidence type="ECO:0000256" key="6">
    <source>
        <dbReference type="ARBA" id="ARBA00022827"/>
    </source>
</evidence>
<evidence type="ECO:0000259" key="10">
    <source>
        <dbReference type="PROSITE" id="PS50075"/>
    </source>
</evidence>
<dbReference type="Pfam" id="PF22621">
    <property type="entry name" value="CurL-like_PKS_C"/>
    <property type="match status" value="1"/>
</dbReference>
<dbReference type="Pfam" id="PF14765">
    <property type="entry name" value="PS-DH"/>
    <property type="match status" value="1"/>
</dbReference>
<dbReference type="InterPro" id="IPR050091">
    <property type="entry name" value="PKS_NRPS_Biosynth_Enz"/>
</dbReference>
<evidence type="ECO:0000256" key="3">
    <source>
        <dbReference type="ARBA" id="ARBA00022553"/>
    </source>
</evidence>
<evidence type="ECO:0000259" key="11">
    <source>
        <dbReference type="PROSITE" id="PS52004"/>
    </source>
</evidence>
<sequence>MKPITLALFGDQTVEKLSSIQTLVRNSKTSPAARRFLNEATDILQLNLARLSKEDRRWTHDIHTLLGLAEDNINEEDPNGIIATVLMCIGRLGEFIVFAEEDPSILGSETSPVHVLAYCTGLLPAAALVVAKDTGDLFGLAREIISITFRMAYEITRRMRLIEDSNGDWAMTLVGVTVEKAQPILDQFHDTQKIPYPKRIAIGIVSRGWLTLVGAPSSLNRLFEWSTELDQAPRTRTDTNGPIHTPYLPSFNMDEVLGDSPLLNTPITSKARIISPGSCKPYVHTTLRDLLAEMLVDIAHNVLHLAGTTEACIAELVGMGPVNVVVAGPTGHLPILQRTLQEKGIAYDIRKHHDATQNTKRSRGGSDQVAIVGMGGRFPGSDTIDGFWEDLVAGKIQIQKIPKSRFDLDLHYDPSGEKRNSTSAQHGAFLNNPGLFDHRLFNISPREATQMDPLQRLLLHVSYEALEMAGYSTNGTLATNSNRIATYFGQASEDWREVLNNQGIDIYYVPGLARPFAPSKLNYHYKWGGGSYALDAACATSTTAITLACSALLARECDTALAGGGSILLSPNSFSGLSRSGMISETGGCRTYHDDADGYARGEGIGIVVLKRLEDALADNDNVLAVIKGSARTYTSTSTSITHPSAESQVRIYEEVLRQTSTVPNEISYVEMHGTGTQAGDFEEMSSVIKVMGQGRSKTNILTVGAVKANVGHGEAVAGVTSIIKSIMMMREARIPTQPGLPFKLNQNFPKLDKVHVQIAGNGQRDMSLRASPAAQDGKIKIMVNSFDASGGNTSVLLEEPPQVSQKTRNPLPRHVIAVSGRSPWSLQENTRRLLTYLMRNSNVKLADVAYTTTARRMHENLRVAYTATSTKELISFLKADVSKNGTSERKRKPPKLGIVFAFTGQGSQYAGMGKTLYQHSTAFREILYTYQQFASSYGLPDFSGIISGDDTDISTASVVRVQLATVALEIATAQLLKAWGVVPGLVLGHSLGEYSALCVSGVLSVSDTLYLVGKRAMLMEEILNSGDYSMLAIGESVETVSRLLRLDSGSKWSQTDIACVNAPAVTVVSGPASEISTLKHQIEGDNRRATVLQVPYGFHSKHVDPILQDFEVLAKGVTFSAPKIPVASTLTGEVVPINKSDVFSPSYLVRQARESVKFVPALETCKAAGFVVDGTHWIEIGPEAVCLGLIRRTLEVSPTSLLPIFKSTEDNWATISWALASLYRAGAAIDWNEYHKGFKDSLSLLDLPTYAFDAKDFWIPYVEPILQTSAINDAKVSENDTLSRPVPEFSTTDLQWVEDVENDGKTVVATFGSHTSNPLLYQAIQGHKVQRLAVCSLSIFCSMAKSATQYAYSKVNQKQRLPKMTILNMEMKQALVVNELNREQIVKTTVSYSASGQKADISFHSITSGVPAEHGSCQVILESDTSTWLEGRSDTLFLINARIESLKSLGQSGKAHRLLKPVIYKLFDNVVQYGREYQGLEEVWLDSEFRDAVGTVKLPDTAGKGNFLYDPFWSDTVVHLAGFILNGNLKYPEDIACLSTGFESWRSFEELKPDTTYTTYVTMHEAGDGLLLSGVAYVFSGSALVMVTSGIKFQKMSKIALGAILQSTKPSKKKGVTATINSTRTPKQSEISLLEKAMIPLFEHDSDSSSVGDMPTPDTGSSGIPTRASSVNHDDDTNIIDTLFSIVATESGYSIEDVEPSTSFADMGLDSLMAITILAKVKRDTGVELPTTFFLDNATVEDAKAALGLESEPNSRNPELSVSIKTAKDISAAMMKHLEAAPENETTLLLPVDPIAESSNKTREESLVSRAVLLQGSFSSPGPNLFLFPDGSGSPANYIQLPALGADVSVYGMESPFLKDPSEFTCSVAHLADIFLTAIKKQKPTGPYLLGGFSFGALYAYEVARKLLENNDMVDGLLIIDMPVPKGLSSPLSPTFEELSASGFVSPRGRLTAAQKIHLKKTVQAMTGYNAVSCSVHHQPKRTILISSKSGLATAGLQESSDLVKWVRHNSSSPSQGWQSLVGDVDVYEVDADHFALFKYPTIFEKSKFATEIGAALVITPNGTRVLSQLGFSFSNARAVKIESWSTLHGDTMEPISHVDLTAAEKIFGFPAWAVHRVSLHKELLRLATSAAETGTPVEINLSSEVVDASPKEGSITLQNGEKLVADLVVAADGVHSVLKRAVLDEAAPAPSSTGLSAFRFLIDTDILENDESLSLTLKKKGPGAALLADTKDFINERHIMWYPCEDGRVQNFVGIHPRLKVDGEEDNPESIKASMLEEFKHFSPDIVEIIARSFQVKRWPLFAHDPLQSWTSGRLILIGDAAHPMLPFGGQGSNQAIEDGGALGFLFNGIENADDIPKRLELFEQARKNRTSRVQILSKVRAGKEKEIAEELRRYADPPDSGQSKL</sequence>
<feature type="domain" description="PKS/mFAS DH" evidence="12">
    <location>
        <begin position="1280"/>
        <end position="1603"/>
    </location>
</feature>
<dbReference type="GO" id="GO:0044550">
    <property type="term" value="P:secondary metabolite biosynthetic process"/>
    <property type="evidence" value="ECO:0007669"/>
    <property type="project" value="UniProtKB-ARBA"/>
</dbReference>
<dbReference type="Gene3D" id="1.10.1200.10">
    <property type="entry name" value="ACP-like"/>
    <property type="match status" value="1"/>
</dbReference>
<dbReference type="InterPro" id="IPR016036">
    <property type="entry name" value="Malonyl_transacylase_ACP-bd"/>
</dbReference>
<reference evidence="13 14" key="1">
    <citation type="journal article" date="2017" name="Biotechnol. Biofuels">
        <title>Differential beta-glucosidase expression as a function of carbon source availability in Talaromyces amestolkiae: a genomic and proteomic approach.</title>
        <authorList>
            <person name="de Eugenio L.I."/>
            <person name="Mendez-Liter J.A."/>
            <person name="Nieto-Dominguez M."/>
            <person name="Alonso L."/>
            <person name="Gil-Munoz J."/>
            <person name="Barriuso J."/>
            <person name="Prieto A."/>
            <person name="Martinez M.J."/>
        </authorList>
    </citation>
    <scope>NUCLEOTIDE SEQUENCE [LARGE SCALE GENOMIC DNA]</scope>
    <source>
        <strain evidence="13 14">CIB</strain>
    </source>
</reference>
<dbReference type="GO" id="GO:0006633">
    <property type="term" value="P:fatty acid biosynthetic process"/>
    <property type="evidence" value="ECO:0007669"/>
    <property type="project" value="InterPro"/>
</dbReference>
<accession>A0A364KUM1</accession>
<dbReference type="RefSeq" id="XP_040731771.1">
    <property type="nucleotide sequence ID" value="XM_040875504.1"/>
</dbReference>
<keyword evidence="2" id="KW-0596">Phosphopantetheine</keyword>
<dbReference type="InterPro" id="IPR014043">
    <property type="entry name" value="Acyl_transferase_dom"/>
</dbReference>
<dbReference type="InterPro" id="IPR032088">
    <property type="entry name" value="SAT"/>
</dbReference>
<keyword evidence="4" id="KW-0285">Flavoprotein</keyword>
<dbReference type="InterPro" id="IPR006162">
    <property type="entry name" value="Ppantetheine_attach_site"/>
</dbReference>
<dbReference type="SUPFAM" id="SSF53474">
    <property type="entry name" value="alpha/beta-Hydrolases"/>
    <property type="match status" value="1"/>
</dbReference>
<dbReference type="InterPro" id="IPR001031">
    <property type="entry name" value="Thioesterase"/>
</dbReference>
<dbReference type="Gene3D" id="3.50.50.60">
    <property type="entry name" value="FAD/NAD(P)-binding domain"/>
    <property type="match status" value="1"/>
</dbReference>
<dbReference type="InterPro" id="IPR016035">
    <property type="entry name" value="Acyl_Trfase/lysoPLipase"/>
</dbReference>
<dbReference type="SUPFAM" id="SSF52151">
    <property type="entry name" value="FabD/lysophospholipase-like"/>
    <property type="match status" value="1"/>
</dbReference>
<proteinExistence type="predicted"/>
<keyword evidence="14" id="KW-1185">Reference proteome</keyword>
<dbReference type="SMART" id="SM00823">
    <property type="entry name" value="PKS_PP"/>
    <property type="match status" value="1"/>
</dbReference>
<dbReference type="CDD" id="cd00833">
    <property type="entry name" value="PKS"/>
    <property type="match status" value="1"/>
</dbReference>
<dbReference type="InterPro" id="IPR009081">
    <property type="entry name" value="PP-bd_ACP"/>
</dbReference>
<dbReference type="SUPFAM" id="SSF55048">
    <property type="entry name" value="Probable ACP-binding domain of malonyl-CoA ACP transacylase"/>
    <property type="match status" value="1"/>
</dbReference>
<dbReference type="GO" id="GO:0071949">
    <property type="term" value="F:FAD binding"/>
    <property type="evidence" value="ECO:0007669"/>
    <property type="project" value="InterPro"/>
</dbReference>
<dbReference type="PROSITE" id="PS00012">
    <property type="entry name" value="PHOSPHOPANTETHEINE"/>
    <property type="match status" value="1"/>
</dbReference>
<dbReference type="Gene3D" id="3.40.366.10">
    <property type="entry name" value="Malonyl-Coenzyme A Acyl Carrier Protein, domain 2"/>
    <property type="match status" value="2"/>
</dbReference>
<dbReference type="SUPFAM" id="SSF51905">
    <property type="entry name" value="FAD/NAD(P)-binding domain"/>
    <property type="match status" value="1"/>
</dbReference>
<feature type="active site" description="Proton donor; for dehydratase activity" evidence="8">
    <location>
        <position position="1516"/>
    </location>
</feature>
<dbReference type="PROSITE" id="PS52019">
    <property type="entry name" value="PKS_MFAS_DH"/>
    <property type="match status" value="1"/>
</dbReference>
<evidence type="ECO:0000259" key="12">
    <source>
        <dbReference type="PROSITE" id="PS52019"/>
    </source>
</evidence>
<comment type="caution">
    <text evidence="13">The sequence shown here is derived from an EMBL/GenBank/DDBJ whole genome shotgun (WGS) entry which is preliminary data.</text>
</comment>
<comment type="pathway">
    <text evidence="1">Secondary metabolite biosynthesis.</text>
</comment>
<feature type="domain" description="Carrier" evidence="10">
    <location>
        <begin position="1675"/>
        <end position="1752"/>
    </location>
</feature>
<dbReference type="InterPro" id="IPR018201">
    <property type="entry name" value="Ketoacyl_synth_AS"/>
</dbReference>
<dbReference type="GO" id="GO:0004312">
    <property type="term" value="F:fatty acid synthase activity"/>
    <property type="evidence" value="ECO:0007669"/>
    <property type="project" value="TreeGrafter"/>
</dbReference>
<feature type="compositionally biased region" description="Polar residues" evidence="9">
    <location>
        <begin position="1659"/>
        <end position="1672"/>
    </location>
</feature>
<dbReference type="SMART" id="SM00827">
    <property type="entry name" value="PKS_AT"/>
    <property type="match status" value="1"/>
</dbReference>
<dbReference type="Gene3D" id="3.10.129.110">
    <property type="entry name" value="Polyketide synthase dehydratase"/>
    <property type="match status" value="1"/>
</dbReference>
<evidence type="ECO:0000313" key="14">
    <source>
        <dbReference type="Proteomes" id="UP000249363"/>
    </source>
</evidence>
<dbReference type="OrthoDB" id="329835at2759"/>